<dbReference type="OrthoDB" id="416454at2759"/>
<dbReference type="AlphaFoldDB" id="A0A2I0UH77"/>
<dbReference type="GO" id="GO:0007508">
    <property type="term" value="P:larval heart development"/>
    <property type="evidence" value="ECO:0007669"/>
    <property type="project" value="TreeGrafter"/>
</dbReference>
<dbReference type="GO" id="GO:0031012">
    <property type="term" value="C:extracellular matrix"/>
    <property type="evidence" value="ECO:0007669"/>
    <property type="project" value="TreeGrafter"/>
</dbReference>
<accession>A0A2I0UH77</accession>
<proteinExistence type="predicted"/>
<evidence type="ECO:0000313" key="2">
    <source>
        <dbReference type="Proteomes" id="UP000233556"/>
    </source>
</evidence>
<protein>
    <submittedName>
        <fullName evidence="1">Uncharacterized protein</fullName>
    </submittedName>
</protein>
<reference evidence="2" key="2">
    <citation type="submission" date="2017-12" db="EMBL/GenBank/DDBJ databases">
        <title>Genome sequence of the Bar-tailed Godwit (Limosa lapponica baueri).</title>
        <authorList>
            <person name="Lima N.C.B."/>
            <person name="Parody-Merino A.M."/>
            <person name="Battley P.F."/>
            <person name="Fidler A.E."/>
            <person name="Prosdocimi F."/>
        </authorList>
    </citation>
    <scope>NUCLEOTIDE SEQUENCE [LARGE SCALE GENOMIC DNA]</scope>
</reference>
<dbReference type="PANTHER" id="PTHR33395:SF22">
    <property type="entry name" value="REVERSE TRANSCRIPTASE DOMAIN-CONTAINING PROTEIN"/>
    <property type="match status" value="1"/>
</dbReference>
<reference evidence="2" key="1">
    <citation type="submission" date="2017-11" db="EMBL/GenBank/DDBJ databases">
        <authorList>
            <person name="Lima N.C."/>
            <person name="Parody-Merino A.M."/>
            <person name="Battley P.F."/>
            <person name="Fidler A.E."/>
            <person name="Prosdocimi F."/>
        </authorList>
    </citation>
    <scope>NUCLEOTIDE SEQUENCE [LARGE SCALE GENOMIC DNA]</scope>
</reference>
<evidence type="ECO:0000313" key="1">
    <source>
        <dbReference type="EMBL" id="PKU45386.1"/>
    </source>
</evidence>
<dbReference type="GO" id="GO:0061343">
    <property type="term" value="P:cell adhesion involved in heart morphogenesis"/>
    <property type="evidence" value="ECO:0007669"/>
    <property type="project" value="TreeGrafter"/>
</dbReference>
<dbReference type="EMBL" id="KZ505763">
    <property type="protein sequence ID" value="PKU45386.1"/>
    <property type="molecule type" value="Genomic_DNA"/>
</dbReference>
<name>A0A2I0UH77_LIMLA</name>
<keyword evidence="2" id="KW-1185">Reference proteome</keyword>
<dbReference type="Proteomes" id="UP000233556">
    <property type="component" value="Unassembled WGS sequence"/>
</dbReference>
<sequence>MDGLQGRHWGSKVSPSVREDQVHDYLRNIYIQNSTGPDEMHPRVLRELADVVAKPLSMVFEKSWQSGEAPDDWRKGNTAPIFKSGRKEDPGNYWPVSLTPVPGKIMEQILQEAMLRHVENKEVIDDSKYGFTKSKSCLANLVAFYDRVAVLVGKGRAPNIIYREFCKAFDTVPHDILVSKLKRYGRNMDWTDRPLSG</sequence>
<dbReference type="PANTHER" id="PTHR33395">
    <property type="entry name" value="TRANSCRIPTASE, PUTATIVE-RELATED-RELATED"/>
    <property type="match status" value="1"/>
</dbReference>
<organism evidence="1 2">
    <name type="scientific">Limosa lapponica baueri</name>
    <dbReference type="NCBI Taxonomy" id="1758121"/>
    <lineage>
        <taxon>Eukaryota</taxon>
        <taxon>Metazoa</taxon>
        <taxon>Chordata</taxon>
        <taxon>Craniata</taxon>
        <taxon>Vertebrata</taxon>
        <taxon>Euteleostomi</taxon>
        <taxon>Archelosauria</taxon>
        <taxon>Archosauria</taxon>
        <taxon>Dinosauria</taxon>
        <taxon>Saurischia</taxon>
        <taxon>Theropoda</taxon>
        <taxon>Coelurosauria</taxon>
        <taxon>Aves</taxon>
        <taxon>Neognathae</taxon>
        <taxon>Neoaves</taxon>
        <taxon>Charadriiformes</taxon>
        <taxon>Scolopacidae</taxon>
        <taxon>Limosa</taxon>
    </lineage>
</organism>
<gene>
    <name evidence="1" type="ORF">llap_4330</name>
</gene>